<dbReference type="AlphaFoldDB" id="A0A562SFI2"/>
<sequence length="301" mass="32126">MKIPNLNRLRVFDAAARHLNFHRAAEELLVTQGAVAQQIRALEAEAGVLLFDRKARGVSLTATGLAFHAALSPGLAQLDSAMRVLADNSGRMVTLSVPPSVAAKWLVPRLKSFQDAYPAIDLRLQASEALTAFGSGGSDLAVRIGKPPFDGLSCHLLADMSLIAVASSGFAASLPKLDSAAAFQHLPLLYDGHGHWQKCFRSEGLTPPTPHFEFNHSSLAIDAAANGQGIALVPRLLAAGQLQTGALAELWQARIQPESGYYAVYPARPDALGDSEQAVLQWLIAQADISHHSEQPARQPI</sequence>
<dbReference type="InterPro" id="IPR036390">
    <property type="entry name" value="WH_DNA-bd_sf"/>
</dbReference>
<dbReference type="PANTHER" id="PTHR30537">
    <property type="entry name" value="HTH-TYPE TRANSCRIPTIONAL REGULATOR"/>
    <property type="match status" value="1"/>
</dbReference>
<dbReference type="InterPro" id="IPR036388">
    <property type="entry name" value="WH-like_DNA-bd_sf"/>
</dbReference>
<evidence type="ECO:0000256" key="1">
    <source>
        <dbReference type="ARBA" id="ARBA00009437"/>
    </source>
</evidence>
<keyword evidence="2" id="KW-0805">Transcription regulation</keyword>
<evidence type="ECO:0000313" key="7">
    <source>
        <dbReference type="Proteomes" id="UP000320593"/>
    </source>
</evidence>
<dbReference type="InterPro" id="IPR005119">
    <property type="entry name" value="LysR_subst-bd"/>
</dbReference>
<dbReference type="SUPFAM" id="SSF46785">
    <property type="entry name" value="Winged helix' DNA-binding domain"/>
    <property type="match status" value="1"/>
</dbReference>
<dbReference type="PROSITE" id="PS50931">
    <property type="entry name" value="HTH_LYSR"/>
    <property type="match status" value="1"/>
</dbReference>
<dbReference type="InterPro" id="IPR058163">
    <property type="entry name" value="LysR-type_TF_proteobact-type"/>
</dbReference>
<protein>
    <submittedName>
        <fullName evidence="6">LysR family glycine cleavage system transcriptional activator</fullName>
    </submittedName>
</protein>
<dbReference type="SUPFAM" id="SSF53850">
    <property type="entry name" value="Periplasmic binding protein-like II"/>
    <property type="match status" value="1"/>
</dbReference>
<dbReference type="Gene3D" id="1.10.10.10">
    <property type="entry name" value="Winged helix-like DNA-binding domain superfamily/Winged helix DNA-binding domain"/>
    <property type="match status" value="1"/>
</dbReference>
<dbReference type="Pfam" id="PF03466">
    <property type="entry name" value="LysR_substrate"/>
    <property type="match status" value="1"/>
</dbReference>
<evidence type="ECO:0000256" key="4">
    <source>
        <dbReference type="ARBA" id="ARBA00023163"/>
    </source>
</evidence>
<evidence type="ECO:0000256" key="3">
    <source>
        <dbReference type="ARBA" id="ARBA00023125"/>
    </source>
</evidence>
<organism evidence="6 7">
    <name type="scientific">Roseibium hamelinense</name>
    <dbReference type="NCBI Taxonomy" id="150831"/>
    <lineage>
        <taxon>Bacteria</taxon>
        <taxon>Pseudomonadati</taxon>
        <taxon>Pseudomonadota</taxon>
        <taxon>Alphaproteobacteria</taxon>
        <taxon>Hyphomicrobiales</taxon>
        <taxon>Stappiaceae</taxon>
        <taxon>Roseibium</taxon>
    </lineage>
</organism>
<dbReference type="EMBL" id="VLLF01000012">
    <property type="protein sequence ID" value="TWI80018.1"/>
    <property type="molecule type" value="Genomic_DNA"/>
</dbReference>
<accession>A0A562SFI2</accession>
<dbReference type="OrthoDB" id="7649166at2"/>
<dbReference type="GO" id="GO:0003700">
    <property type="term" value="F:DNA-binding transcription factor activity"/>
    <property type="evidence" value="ECO:0007669"/>
    <property type="project" value="InterPro"/>
</dbReference>
<dbReference type="Gene3D" id="3.40.190.10">
    <property type="entry name" value="Periplasmic binding protein-like II"/>
    <property type="match status" value="2"/>
</dbReference>
<dbReference type="CDD" id="cd08432">
    <property type="entry name" value="PBP2_GcdR_TrpI_HvrB_AmpR_like"/>
    <property type="match status" value="1"/>
</dbReference>
<dbReference type="Pfam" id="PF00126">
    <property type="entry name" value="HTH_1"/>
    <property type="match status" value="1"/>
</dbReference>
<proteinExistence type="inferred from homology"/>
<dbReference type="PANTHER" id="PTHR30537:SF79">
    <property type="entry name" value="TRANSCRIPTIONAL REGULATOR-RELATED"/>
    <property type="match status" value="1"/>
</dbReference>
<comment type="similarity">
    <text evidence="1">Belongs to the LysR transcriptional regulatory family.</text>
</comment>
<comment type="caution">
    <text evidence="6">The sequence shown here is derived from an EMBL/GenBank/DDBJ whole genome shotgun (WGS) entry which is preliminary data.</text>
</comment>
<dbReference type="Proteomes" id="UP000320593">
    <property type="component" value="Unassembled WGS sequence"/>
</dbReference>
<evidence type="ECO:0000313" key="6">
    <source>
        <dbReference type="EMBL" id="TWI80018.1"/>
    </source>
</evidence>
<dbReference type="InterPro" id="IPR000847">
    <property type="entry name" value="LysR_HTH_N"/>
</dbReference>
<keyword evidence="3" id="KW-0238">DNA-binding</keyword>
<dbReference type="RefSeq" id="WP_145347193.1">
    <property type="nucleotide sequence ID" value="NZ_SMLY01000079.1"/>
</dbReference>
<dbReference type="GO" id="GO:0043565">
    <property type="term" value="F:sequence-specific DNA binding"/>
    <property type="evidence" value="ECO:0007669"/>
    <property type="project" value="TreeGrafter"/>
</dbReference>
<dbReference type="GO" id="GO:0006351">
    <property type="term" value="P:DNA-templated transcription"/>
    <property type="evidence" value="ECO:0007669"/>
    <property type="project" value="TreeGrafter"/>
</dbReference>
<reference evidence="6 7" key="1">
    <citation type="submission" date="2019-07" db="EMBL/GenBank/DDBJ databases">
        <title>Genomic Encyclopedia of Archaeal and Bacterial Type Strains, Phase II (KMG-II): from individual species to whole genera.</title>
        <authorList>
            <person name="Goeker M."/>
        </authorList>
    </citation>
    <scope>NUCLEOTIDE SEQUENCE [LARGE SCALE GENOMIC DNA]</scope>
    <source>
        <strain evidence="6 7">ATCC BAA-252</strain>
    </source>
</reference>
<evidence type="ECO:0000256" key="2">
    <source>
        <dbReference type="ARBA" id="ARBA00023015"/>
    </source>
</evidence>
<keyword evidence="7" id="KW-1185">Reference proteome</keyword>
<keyword evidence="4" id="KW-0804">Transcription</keyword>
<gene>
    <name evidence="6" type="ORF">JM93_04130</name>
</gene>
<dbReference type="PRINTS" id="PR00039">
    <property type="entry name" value="HTHLYSR"/>
</dbReference>
<feature type="domain" description="HTH lysR-type" evidence="5">
    <location>
        <begin position="4"/>
        <end position="61"/>
    </location>
</feature>
<name>A0A562SFI2_9HYPH</name>
<evidence type="ECO:0000259" key="5">
    <source>
        <dbReference type="PROSITE" id="PS50931"/>
    </source>
</evidence>